<name>A0A162A5Y9_9GAMM</name>
<accession>A0A162A5Y9</accession>
<evidence type="ECO:0000313" key="2">
    <source>
        <dbReference type="Proteomes" id="UP000076503"/>
    </source>
</evidence>
<reference evidence="1 2" key="1">
    <citation type="submission" date="2013-07" db="EMBL/GenBank/DDBJ databases">
        <title>Comparative Genomic and Metabolomic Analysis of Twelve Strains of Pseudoalteromonas luteoviolacea.</title>
        <authorList>
            <person name="Vynne N.G."/>
            <person name="Mansson M."/>
            <person name="Gram L."/>
        </authorList>
    </citation>
    <scope>NUCLEOTIDE SEQUENCE [LARGE SCALE GENOMIC DNA]</scope>
    <source>
        <strain evidence="1 2">H33</strain>
    </source>
</reference>
<proteinExistence type="predicted"/>
<dbReference type="EMBL" id="AUXZ01000140">
    <property type="protein sequence ID" value="KZN44663.1"/>
    <property type="molecule type" value="Genomic_DNA"/>
</dbReference>
<dbReference type="Proteomes" id="UP000076503">
    <property type="component" value="Unassembled WGS sequence"/>
</dbReference>
<sequence>MRAVNSLIYANELKVKILELNFLIKTRHQTHKVKIEKEIKMIKLNKKSIKSLSLDKNKIPTKMTFGIAGGAPVSWNNCTDFCTPSVGEGCKFTNLC</sequence>
<protein>
    <submittedName>
        <fullName evidence="1">Uncharacterized protein</fullName>
    </submittedName>
</protein>
<dbReference type="PATRIC" id="fig|1365251.3.peg.5182"/>
<dbReference type="AlphaFoldDB" id="A0A162A5Y9"/>
<comment type="caution">
    <text evidence="1">The sequence shown here is derived from an EMBL/GenBank/DDBJ whole genome shotgun (WGS) entry which is preliminary data.</text>
</comment>
<evidence type="ECO:0000313" key="1">
    <source>
        <dbReference type="EMBL" id="KZN44663.1"/>
    </source>
</evidence>
<organism evidence="1 2">
    <name type="scientific">Pseudoalteromonas luteoviolacea H33</name>
    <dbReference type="NCBI Taxonomy" id="1365251"/>
    <lineage>
        <taxon>Bacteria</taxon>
        <taxon>Pseudomonadati</taxon>
        <taxon>Pseudomonadota</taxon>
        <taxon>Gammaproteobacteria</taxon>
        <taxon>Alteromonadales</taxon>
        <taxon>Pseudoalteromonadaceae</taxon>
        <taxon>Pseudoalteromonas</taxon>
    </lineage>
</organism>
<gene>
    <name evidence="1" type="ORF">N476_26190</name>
</gene>